<feature type="compositionally biased region" description="Low complexity" evidence="1">
    <location>
        <begin position="987"/>
        <end position="1002"/>
    </location>
</feature>
<feature type="domain" description="Fibronectin type-III" evidence="3">
    <location>
        <begin position="120"/>
        <end position="218"/>
    </location>
</feature>
<gene>
    <name evidence="5" type="primary">ABI3BP</name>
</gene>
<dbReference type="CDD" id="cd00063">
    <property type="entry name" value="FN3"/>
    <property type="match status" value="2"/>
</dbReference>
<dbReference type="Gene3D" id="2.60.40.10">
    <property type="entry name" value="Immunoglobulins"/>
    <property type="match status" value="2"/>
</dbReference>
<keyword evidence="2" id="KW-0732">Signal</keyword>
<keyword evidence="4" id="KW-1185">Reference proteome</keyword>
<feature type="region of interest" description="Disordered" evidence="1">
    <location>
        <begin position="420"/>
        <end position="451"/>
    </location>
</feature>
<dbReference type="InterPro" id="IPR013783">
    <property type="entry name" value="Ig-like_fold"/>
</dbReference>
<organism evidence="4 5">
    <name type="scientific">Pogona vitticeps</name>
    <name type="common">central bearded dragon</name>
    <dbReference type="NCBI Taxonomy" id="103695"/>
    <lineage>
        <taxon>Eukaryota</taxon>
        <taxon>Metazoa</taxon>
        <taxon>Chordata</taxon>
        <taxon>Craniata</taxon>
        <taxon>Vertebrata</taxon>
        <taxon>Euteleostomi</taxon>
        <taxon>Lepidosauria</taxon>
        <taxon>Squamata</taxon>
        <taxon>Bifurcata</taxon>
        <taxon>Unidentata</taxon>
        <taxon>Episquamata</taxon>
        <taxon>Toxicofera</taxon>
        <taxon>Iguania</taxon>
        <taxon>Acrodonta</taxon>
        <taxon>Agamidae</taxon>
        <taxon>Amphibolurinae</taxon>
        <taxon>Pogona</taxon>
    </lineage>
</organism>
<feature type="compositionally biased region" description="Low complexity" evidence="1">
    <location>
        <begin position="888"/>
        <end position="906"/>
    </location>
</feature>
<sequence length="1294" mass="143126">MFENMISRLIFLLFFGNISLLFGNAQKLPRAKRQSLKVQINVTGDAVCMRYIRPSPSTKLQGFILGYGSSFFSNQYISLPSDGKSYITELDAEPRYLISVRPAPATNYKKPCSGKTHNSKPLQLVIGTLTPTSVFLSWGILVNPKHDWTTLNNCANDRFYTVRYREKDKNKKWVLQLCPTTETVVDNLKPNTIYEFGVKDNTDNGIWSKIFSHKVAVPSKNKENGELQNSYKFPKVQTQFIPGDSKVLHPVTIIKQVLQNATHRKQSKIPEKSPLAGPILVHLIVPDFNGTQKKLPSSLTLDVPERPKKILVKNETQEWPAESKTPELQEISPHSQHASTELDWKSSKPTSASVSEESDSFTAHTESELESSKPSITPLAELPYDTLAPLEFPEFSKTKMPPSLQILTEKLASIETQPIPTQPQTAAPKSTWTKPAVTNEPTLDSLTPKSLKPLDWPRTTLAPVETLLIPFKRKPSATPEGWQVKPATNLPTSKQTTSVTSRINEQLNISPAPVETLYDPSTPKSSARLKITETKYEKEPQWETITSKIYKTTEFPRTTLAPKPKPHIVSPKTTVTPQVLHTKPVLKPTALRTEPPKLEIEERRPVSSRPKTWFTPDVPQTKPDMEVVTFRTEQLKPTIAPKETRRVTIRPKTSPSSGVKPTKHSSKGNRRIVSKPKTSPSPKIFPTKPAVIPFSQESFTATMPHAPEKAKATLASTVKQFIPSTSKPSTRPRMVETKPVHGTTSQPLIIKPTLSSEQIKTTMVPKETWLIPSKPKTSGKLDVSQTKPAPSATYPGSINLHIHVFNDPKDSLVSSKPHNGVTTTEGPHLENALPKVYGTTLKPKTTDRSSAKLVVNKTTPAPPRTRTQGGLTWGKLPRGDKLTDQDATKLLSTSSSISSNTSLHSSVARKKTDPVATPPGSPRPPLAPARPTQMRRKPLPPNTVTGKPGRSGNVLMPRASSFSTASSIANPTGPTSLSKTRSPKKPPTAASSPDYSSPMFSSLPTTETDIAGTPRYTGDHVKYMQKEDDVPCSITDTLQYFPTEEGESTDTATSPPRKPPTNLTVVTVEGCPSFVILDWEKPQNETVTEYKVVSTENGGTTGKDTSIITTNQTHSTVENLKPNTSYEFVVIPSNPLGEGPSSESKPFKTESADPRVTEPISMGKDAIWTQIKFNSDTYSECKGKQFVKRTWYKKFVGVQLCNSLRYKIYLSDSLTGTFYNIGDQRGHGEDHCQFVDSYLDGRTGQQLPSDQLPTKDGFFRAVRQEPVNFGRIGAGTHINYVHWYECGTTIPGKW</sequence>
<feature type="region of interest" description="Disordered" evidence="1">
    <location>
        <begin position="771"/>
        <end position="795"/>
    </location>
</feature>
<evidence type="ECO:0000313" key="4">
    <source>
        <dbReference type="Proteomes" id="UP001652642"/>
    </source>
</evidence>
<dbReference type="Pfam" id="PF00041">
    <property type="entry name" value="fn3"/>
    <property type="match status" value="1"/>
</dbReference>
<feature type="compositionally biased region" description="Polar residues" evidence="1">
    <location>
        <begin position="347"/>
        <end position="364"/>
    </location>
</feature>
<feature type="region of interest" description="Disordered" evidence="1">
    <location>
        <begin position="1135"/>
        <end position="1156"/>
    </location>
</feature>
<feature type="compositionally biased region" description="Basic and acidic residues" evidence="1">
    <location>
        <begin position="877"/>
        <end position="887"/>
    </location>
</feature>
<feature type="region of interest" description="Disordered" evidence="1">
    <location>
        <begin position="601"/>
        <end position="620"/>
    </location>
</feature>
<dbReference type="GeneID" id="110074640"/>
<feature type="region of interest" description="Disordered" evidence="1">
    <location>
        <begin position="640"/>
        <end position="687"/>
    </location>
</feature>
<dbReference type="Pfam" id="PF21731">
    <property type="entry name" value="TARSH_C"/>
    <property type="match status" value="1"/>
</dbReference>
<proteinExistence type="predicted"/>
<evidence type="ECO:0000313" key="5">
    <source>
        <dbReference type="RefSeq" id="XP_072849978.1"/>
    </source>
</evidence>
<dbReference type="PANTHER" id="PTHR23197:SF10">
    <property type="entry name" value="TARGET OF NESH-SH3"/>
    <property type="match status" value="1"/>
</dbReference>
<evidence type="ECO:0000256" key="2">
    <source>
        <dbReference type="SAM" id="SignalP"/>
    </source>
</evidence>
<dbReference type="Proteomes" id="UP001652642">
    <property type="component" value="Chromosome 3"/>
</dbReference>
<accession>A0ABM5FX41</accession>
<name>A0ABM5FX41_9SAUR</name>
<feature type="domain" description="Fibronectin type-III" evidence="3">
    <location>
        <begin position="1059"/>
        <end position="1152"/>
    </location>
</feature>
<feature type="compositionally biased region" description="Pro residues" evidence="1">
    <location>
        <begin position="916"/>
        <end position="928"/>
    </location>
</feature>
<feature type="compositionally biased region" description="Polar residues" evidence="1">
    <location>
        <begin position="439"/>
        <end position="448"/>
    </location>
</feature>
<protein>
    <submittedName>
        <fullName evidence="5">Target of Nesh-SH3 isoform X14</fullName>
    </submittedName>
</protein>
<dbReference type="InterPro" id="IPR049109">
    <property type="entry name" value="TARSH/FNDC1_C"/>
</dbReference>
<evidence type="ECO:0000256" key="1">
    <source>
        <dbReference type="SAM" id="MobiDB-lite"/>
    </source>
</evidence>
<feature type="compositionally biased region" description="Polar residues" evidence="1">
    <location>
        <begin position="489"/>
        <end position="498"/>
    </location>
</feature>
<feature type="region of interest" description="Disordered" evidence="1">
    <location>
        <begin position="840"/>
        <end position="1014"/>
    </location>
</feature>
<dbReference type="PROSITE" id="PS50853">
    <property type="entry name" value="FN3"/>
    <property type="match status" value="2"/>
</dbReference>
<feature type="region of interest" description="Disordered" evidence="1">
    <location>
        <begin position="312"/>
        <end position="377"/>
    </location>
</feature>
<dbReference type="InterPro" id="IPR003961">
    <property type="entry name" value="FN3_dom"/>
</dbReference>
<dbReference type="PANTHER" id="PTHR23197">
    <property type="entry name" value="TARSH-RELATED FIBRONECTIN DOMAIN-CONTAINING"/>
    <property type="match status" value="1"/>
</dbReference>
<feature type="region of interest" description="Disordered" evidence="1">
    <location>
        <begin position="1044"/>
        <end position="1063"/>
    </location>
</feature>
<feature type="region of interest" description="Disordered" evidence="1">
    <location>
        <begin position="476"/>
        <end position="498"/>
    </location>
</feature>
<feature type="chain" id="PRO_5047518026" evidence="2">
    <location>
        <begin position="26"/>
        <end position="1294"/>
    </location>
</feature>
<dbReference type="SUPFAM" id="SSF49265">
    <property type="entry name" value="Fibronectin type III"/>
    <property type="match status" value="2"/>
</dbReference>
<dbReference type="InterPro" id="IPR036116">
    <property type="entry name" value="FN3_sf"/>
</dbReference>
<evidence type="ECO:0000259" key="3">
    <source>
        <dbReference type="PROSITE" id="PS50853"/>
    </source>
</evidence>
<feature type="region of interest" description="Disordered" evidence="1">
    <location>
        <begin position="723"/>
        <end position="746"/>
    </location>
</feature>
<dbReference type="RefSeq" id="XP_072849978.1">
    <property type="nucleotide sequence ID" value="XM_072993877.1"/>
</dbReference>
<feature type="compositionally biased region" description="Polar residues" evidence="1">
    <location>
        <begin position="960"/>
        <end position="980"/>
    </location>
</feature>
<feature type="compositionally biased region" description="Basic residues" evidence="1">
    <location>
        <begin position="661"/>
        <end position="674"/>
    </location>
</feature>
<reference evidence="5" key="1">
    <citation type="submission" date="2025-08" db="UniProtKB">
        <authorList>
            <consortium name="RefSeq"/>
        </authorList>
    </citation>
    <scope>IDENTIFICATION</scope>
</reference>
<dbReference type="SMART" id="SM00060">
    <property type="entry name" value="FN3"/>
    <property type="match status" value="2"/>
</dbReference>
<feature type="signal peptide" evidence="2">
    <location>
        <begin position="1"/>
        <end position="25"/>
    </location>
</feature>
<feature type="compositionally biased region" description="Basic and acidic residues" evidence="1">
    <location>
        <begin position="1145"/>
        <end position="1156"/>
    </location>
</feature>